<evidence type="ECO:0000313" key="11">
    <source>
        <dbReference type="EMBL" id="PWN94863.1"/>
    </source>
</evidence>
<dbReference type="GO" id="GO:0003743">
    <property type="term" value="F:translation initiation factor activity"/>
    <property type="evidence" value="ECO:0007669"/>
    <property type="project" value="UniProtKB-KW"/>
</dbReference>
<keyword evidence="3" id="KW-0963">Cytoplasm</keyword>
<proteinExistence type="inferred from homology"/>
<evidence type="ECO:0000313" key="12">
    <source>
        <dbReference type="Proteomes" id="UP000245946"/>
    </source>
</evidence>
<evidence type="ECO:0000256" key="5">
    <source>
        <dbReference type="ARBA" id="ARBA00022917"/>
    </source>
</evidence>
<evidence type="ECO:0000256" key="2">
    <source>
        <dbReference type="ARBA" id="ARBA00007251"/>
    </source>
</evidence>
<evidence type="ECO:0000256" key="8">
    <source>
        <dbReference type="ARBA" id="ARBA00046432"/>
    </source>
</evidence>
<dbReference type="InterPro" id="IPR042529">
    <property type="entry name" value="IF_2B-like_C"/>
</dbReference>
<dbReference type="Pfam" id="PF01008">
    <property type="entry name" value="IF-2B"/>
    <property type="match status" value="1"/>
</dbReference>
<sequence>MSDAPAAASRPPRDVVAREREAAKEAKRLAKEAKQARRGTEGAAAPPAAAGPSKAGKAPAAQAGQQAAPAKGAPAAVKKDGPSKPPAPTPVEAAPTTVPRLPSPRVVSLFSNVAVPRTGPLDSLASSLRTSIHPSVLTLAQHLANFSIVGADARAIAVLGALRDFVADYRTPEGAVLSRDLVQRLAPQIAALAQARPLGASVEHAIRFLKYEVSVTPVESSESEARAHILSTIDHFIRDRITHAARTIASSLAADRIRAEGEVVLTFGRSSVVEAALLEAKRKGSRFEVIVVDAQPLCEGRRLLATLLAHDVPCTYALLTSLPTLMPRASLVLLGTAAVLANGALYARAGTAAVAMLAAERQVPVVVACQTYKFSERIMLDALSGNEAGDPTAMLAHGDAPTAAPTSDADSHARLTHAEVLRTPTLGVASLLYDVTPPRFVGHVCSEAGLSGPESVAELLRDFKSAPYMHK</sequence>
<keyword evidence="12" id="KW-1185">Reference proteome</keyword>
<evidence type="ECO:0000256" key="4">
    <source>
        <dbReference type="ARBA" id="ARBA00022540"/>
    </source>
</evidence>
<feature type="compositionally biased region" description="Low complexity" evidence="10">
    <location>
        <begin position="1"/>
        <end position="10"/>
    </location>
</feature>
<dbReference type="RefSeq" id="XP_025595142.1">
    <property type="nucleotide sequence ID" value="XM_025744467.1"/>
</dbReference>
<dbReference type="InterPro" id="IPR037171">
    <property type="entry name" value="NagB/RpiA_transferase-like"/>
</dbReference>
<keyword evidence="11" id="KW-0808">Transferase</keyword>
<evidence type="ECO:0000256" key="6">
    <source>
        <dbReference type="ARBA" id="ARBA00044147"/>
    </source>
</evidence>
<comment type="subunit">
    <text evidence="8">Component of the translation initiation factor 2B (eIF2B) complex which is a heterodecamer of two sets of five different subunits: alpha, beta, gamma, delta and epsilon. Subunits alpha, beta and delta comprise a regulatory subcomplex and subunits epsilon and gamma comprise a catalytic subcomplex. Within the complex, the hexameric regulatory complex resides at the center, with the two heterodimeric catalytic subcomplexes bound on opposite sides.</text>
</comment>
<comment type="similarity">
    <text evidence="2 9">Belongs to the eIF-2B alpha/beta/delta subunits family.</text>
</comment>
<organism evidence="11 12">
    <name type="scientific">Tilletiopsis washingtonensis</name>
    <dbReference type="NCBI Taxonomy" id="58919"/>
    <lineage>
        <taxon>Eukaryota</taxon>
        <taxon>Fungi</taxon>
        <taxon>Dikarya</taxon>
        <taxon>Basidiomycota</taxon>
        <taxon>Ustilaginomycotina</taxon>
        <taxon>Exobasidiomycetes</taxon>
        <taxon>Entylomatales</taxon>
        <taxon>Entylomatales incertae sedis</taxon>
        <taxon>Tilletiopsis</taxon>
    </lineage>
</organism>
<dbReference type="Proteomes" id="UP000245946">
    <property type="component" value="Unassembled WGS sequence"/>
</dbReference>
<dbReference type="PANTHER" id="PTHR10233">
    <property type="entry name" value="TRANSLATION INITIATION FACTOR EIF-2B"/>
    <property type="match status" value="1"/>
</dbReference>
<dbReference type="GeneID" id="37272011"/>
<evidence type="ECO:0000256" key="1">
    <source>
        <dbReference type="ARBA" id="ARBA00004514"/>
    </source>
</evidence>
<dbReference type="GO" id="GO:0016740">
    <property type="term" value="F:transferase activity"/>
    <property type="evidence" value="ECO:0007669"/>
    <property type="project" value="UniProtKB-KW"/>
</dbReference>
<evidence type="ECO:0000256" key="10">
    <source>
        <dbReference type="SAM" id="MobiDB-lite"/>
    </source>
</evidence>
<keyword evidence="4" id="KW-0396">Initiation factor</keyword>
<evidence type="ECO:0000256" key="3">
    <source>
        <dbReference type="ARBA" id="ARBA00022490"/>
    </source>
</evidence>
<feature type="compositionally biased region" description="Low complexity" evidence="10">
    <location>
        <begin position="42"/>
        <end position="76"/>
    </location>
</feature>
<dbReference type="GO" id="GO:0005829">
    <property type="term" value="C:cytosol"/>
    <property type="evidence" value="ECO:0007669"/>
    <property type="project" value="UniProtKB-SubCell"/>
</dbReference>
<dbReference type="EMBL" id="KZ819308">
    <property type="protein sequence ID" value="PWN94863.1"/>
    <property type="molecule type" value="Genomic_DNA"/>
</dbReference>
<feature type="compositionally biased region" description="Basic and acidic residues" evidence="10">
    <location>
        <begin position="11"/>
        <end position="40"/>
    </location>
</feature>
<comment type="subcellular location">
    <subcellularLocation>
        <location evidence="1">Cytoplasm</location>
        <location evidence="1">Cytosol</location>
    </subcellularLocation>
</comment>
<reference evidence="11 12" key="1">
    <citation type="journal article" date="2018" name="Mol. Biol. Evol.">
        <title>Broad Genomic Sampling Reveals a Smut Pathogenic Ancestry of the Fungal Clade Ustilaginomycotina.</title>
        <authorList>
            <person name="Kijpornyongpan T."/>
            <person name="Mondo S.J."/>
            <person name="Barry K."/>
            <person name="Sandor L."/>
            <person name="Lee J."/>
            <person name="Lipzen A."/>
            <person name="Pangilinan J."/>
            <person name="LaButti K."/>
            <person name="Hainaut M."/>
            <person name="Henrissat B."/>
            <person name="Grigoriev I.V."/>
            <person name="Spatafora J.W."/>
            <person name="Aime M.C."/>
        </authorList>
    </citation>
    <scope>NUCLEOTIDE SEQUENCE [LARGE SCALE GENOMIC DNA]</scope>
    <source>
        <strain evidence="11 12">MCA 4186</strain>
    </source>
</reference>
<dbReference type="AlphaFoldDB" id="A0A316Z3V2"/>
<dbReference type="OrthoDB" id="10254737at2759"/>
<gene>
    <name evidence="11" type="ORF">FA09DRAFT_341588</name>
</gene>
<evidence type="ECO:0000256" key="9">
    <source>
        <dbReference type="RuleBase" id="RU003814"/>
    </source>
</evidence>
<accession>A0A316Z3V2</accession>
<name>A0A316Z3V2_9BASI</name>
<protein>
    <recommendedName>
        <fullName evidence="6">Translation initiation factor eIF2B subunit delta</fullName>
    </recommendedName>
    <alternativeName>
        <fullName evidence="7">eIF2B GDP-GTP exchange factor subunit delta</fullName>
    </alternativeName>
</protein>
<evidence type="ECO:0000256" key="7">
    <source>
        <dbReference type="ARBA" id="ARBA00044356"/>
    </source>
</evidence>
<dbReference type="Gene3D" id="3.40.50.10470">
    <property type="entry name" value="Translation initiation factor eif-2b, domain 2"/>
    <property type="match status" value="1"/>
</dbReference>
<feature type="compositionally biased region" description="Low complexity" evidence="10">
    <location>
        <begin position="90"/>
        <end position="99"/>
    </location>
</feature>
<keyword evidence="5" id="KW-0648">Protein biosynthesis</keyword>
<dbReference type="PANTHER" id="PTHR10233:SF14">
    <property type="entry name" value="TRANSLATION INITIATION FACTOR EIF-2B SUBUNIT DELTA"/>
    <property type="match status" value="1"/>
</dbReference>
<feature type="region of interest" description="Disordered" evidence="10">
    <location>
        <begin position="1"/>
        <end position="101"/>
    </location>
</feature>
<dbReference type="InterPro" id="IPR000649">
    <property type="entry name" value="IF-2B-related"/>
</dbReference>
<dbReference type="STRING" id="58919.A0A316Z3V2"/>
<dbReference type="SUPFAM" id="SSF100950">
    <property type="entry name" value="NagB/RpiA/CoA transferase-like"/>
    <property type="match status" value="1"/>
</dbReference>